<dbReference type="InterPro" id="IPR057629">
    <property type="entry name" value="Teneurin1-4_GBD"/>
</dbReference>
<evidence type="ECO:0000259" key="7">
    <source>
        <dbReference type="PROSITE" id="PS01186"/>
    </source>
</evidence>
<accession>A0AA88HYN3</accession>
<dbReference type="AlphaFoldDB" id="A0AA88HYN3"/>
<dbReference type="PANTHER" id="PTHR11219">
    <property type="entry name" value="TENEURIN AND N-ACETYLGLUCOSAMINE-1-PHOSPHODIESTER ALPHA-N-ACETYLGLUCOSAMINIDASE"/>
    <property type="match status" value="1"/>
</dbReference>
<dbReference type="EMBL" id="JAVRJZ010000013">
    <property type="protein sequence ID" value="KAK2714676.1"/>
    <property type="molecule type" value="Genomic_DNA"/>
</dbReference>
<reference evidence="8" key="1">
    <citation type="submission" date="2023-07" db="EMBL/GenBank/DDBJ databases">
        <title>Chromosome-level genome assembly of Artemia franciscana.</title>
        <authorList>
            <person name="Jo E."/>
        </authorList>
    </citation>
    <scope>NUCLEOTIDE SEQUENCE</scope>
    <source>
        <tissue evidence="8">Whole body</tissue>
    </source>
</reference>
<keyword evidence="9" id="KW-1185">Reference proteome</keyword>
<dbReference type="Gene3D" id="2.10.25.10">
    <property type="entry name" value="Laminin"/>
    <property type="match status" value="1"/>
</dbReference>
<dbReference type="SUPFAM" id="SSF57196">
    <property type="entry name" value="EGF/Laminin"/>
    <property type="match status" value="1"/>
</dbReference>
<evidence type="ECO:0000313" key="9">
    <source>
        <dbReference type="Proteomes" id="UP001187531"/>
    </source>
</evidence>
<evidence type="ECO:0000256" key="1">
    <source>
        <dbReference type="ARBA" id="ARBA00022536"/>
    </source>
</evidence>
<dbReference type="InterPro" id="IPR051216">
    <property type="entry name" value="Teneurin"/>
</dbReference>
<dbReference type="CDD" id="cd00054">
    <property type="entry name" value="EGF_CA"/>
    <property type="match status" value="1"/>
</dbReference>
<dbReference type="PANTHER" id="PTHR11219:SF69">
    <property type="entry name" value="TENEURIN-A"/>
    <property type="match status" value="1"/>
</dbReference>
<dbReference type="InterPro" id="IPR000742">
    <property type="entry name" value="EGF"/>
</dbReference>
<keyword evidence="5" id="KW-1133">Transmembrane helix</keyword>
<feature type="transmembrane region" description="Helical" evidence="5">
    <location>
        <begin position="52"/>
        <end position="73"/>
    </location>
</feature>
<comment type="caution">
    <text evidence="8">The sequence shown here is derived from an EMBL/GenBank/DDBJ whole genome shotgun (WGS) entry which is preliminary data.</text>
</comment>
<dbReference type="PROSITE" id="PS00022">
    <property type="entry name" value="EGF_1"/>
    <property type="match status" value="1"/>
</dbReference>
<evidence type="ECO:0000256" key="5">
    <source>
        <dbReference type="SAM" id="Phobius"/>
    </source>
</evidence>
<sequence length="377" mass="42535">MSDWSGTMLTSSQLNQLNRPEPIPRWQLTETGREFASANECRCRKVTCSWKILALVLLLTCAFLASFLTYFAVATNSCQHIPQDGLACIPNDQDLSESRKRYELTAATQASLNPRQPFVQTEAQQIGSRVATTVGVYPPVHSTLREEPPSKLYENSYLEEIYPNHDPVNIQVRPFSFWIGSISIPSYSVLKLNLLVPRASPLALYGRRNVPPTVTQFDFSEFLRFMNTDDERRHGKSQRYVKRYKRSSELSSFVSFLNVTNTSKILARVNRAADYKTSHENRKHSAALENGPETFSSPKFIKRFQTQLNLTVTQLVEGGKWYIGVYNDDVIVHDITLHAQTVEDEQTTCVNACSGHGTCSAGKCYCEDGYTGKDCSI</sequence>
<keyword evidence="1" id="KW-0245">EGF-like domain</keyword>
<evidence type="ECO:0000313" key="8">
    <source>
        <dbReference type="EMBL" id="KAK2714676.1"/>
    </source>
</evidence>
<proteinExistence type="predicted"/>
<evidence type="ECO:0000256" key="3">
    <source>
        <dbReference type="ARBA" id="ARBA00023157"/>
    </source>
</evidence>
<feature type="domain" description="EGF-like" evidence="6 7">
    <location>
        <begin position="364"/>
        <end position="375"/>
    </location>
</feature>
<keyword evidence="5" id="KW-0472">Membrane</keyword>
<keyword evidence="4" id="KW-0325">Glycoprotein</keyword>
<evidence type="ECO:0000259" key="6">
    <source>
        <dbReference type="PROSITE" id="PS00022"/>
    </source>
</evidence>
<dbReference type="Pfam" id="PF23106">
    <property type="entry name" value="EGF_Teneurin"/>
    <property type="match status" value="1"/>
</dbReference>
<dbReference type="PROSITE" id="PS01186">
    <property type="entry name" value="EGF_2"/>
    <property type="match status" value="1"/>
</dbReference>
<protein>
    <recommendedName>
        <fullName evidence="6 7">EGF-like domain-containing protein</fullName>
    </recommendedName>
</protein>
<keyword evidence="3" id="KW-1015">Disulfide bond</keyword>
<dbReference type="FunFam" id="2.10.25.10:FF:000001">
    <property type="entry name" value="Tenascin C"/>
    <property type="match status" value="1"/>
</dbReference>
<evidence type="ECO:0000256" key="2">
    <source>
        <dbReference type="ARBA" id="ARBA00022737"/>
    </source>
</evidence>
<name>A0AA88HYN3_ARTSF</name>
<feature type="non-terminal residue" evidence="8">
    <location>
        <position position="1"/>
    </location>
</feature>
<dbReference type="Proteomes" id="UP001187531">
    <property type="component" value="Unassembled WGS sequence"/>
</dbReference>
<evidence type="ECO:0000256" key="4">
    <source>
        <dbReference type="ARBA" id="ARBA00023180"/>
    </source>
</evidence>
<keyword evidence="2" id="KW-0677">Repeat</keyword>
<gene>
    <name evidence="8" type="ORF">QYM36_009039</name>
</gene>
<organism evidence="8 9">
    <name type="scientific">Artemia franciscana</name>
    <name type="common">Brine shrimp</name>
    <name type="synonym">Artemia sanfranciscana</name>
    <dbReference type="NCBI Taxonomy" id="6661"/>
    <lineage>
        <taxon>Eukaryota</taxon>
        <taxon>Metazoa</taxon>
        <taxon>Ecdysozoa</taxon>
        <taxon>Arthropoda</taxon>
        <taxon>Crustacea</taxon>
        <taxon>Branchiopoda</taxon>
        <taxon>Anostraca</taxon>
        <taxon>Artemiidae</taxon>
        <taxon>Artemia</taxon>
    </lineage>
</organism>
<dbReference type="GO" id="GO:0008045">
    <property type="term" value="P:motor neuron axon guidance"/>
    <property type="evidence" value="ECO:0007669"/>
    <property type="project" value="TreeGrafter"/>
</dbReference>
<keyword evidence="5" id="KW-0812">Transmembrane</keyword>
<dbReference type="Pfam" id="PF23093">
    <property type="entry name" value="GBD_Tenm3"/>
    <property type="match status" value="1"/>
</dbReference>